<dbReference type="Pfam" id="PF10536">
    <property type="entry name" value="PMD"/>
    <property type="match status" value="1"/>
</dbReference>
<accession>A0A8J5YU71</accession>
<dbReference type="AlphaFoldDB" id="A0A8J5YU71"/>
<sequence length="305" mass="35064">MGWLQDTFPEPRNDSTEVERIRYARAYIFEMIGGYLMPDLSRNIVHLRWLLKLVDFRAAGEFSWGFAVLATLHQEICRVTPPNKTKIGGCLSLQQSWVRFRLPLLRPRVNYPYTFSLITRWNHLGSYVGIPTALEDIRLLLDQRSKVQIHGKLYLLLEKQKHQQIRVERERRSPLNPRRMDDSTGPSTAPIQSSGPTPQPMTPTPQPLQIMPGAYPSPYMYPNSYMFPFPSPMPGWNAWIGVSPFLMTLAQSLIYRPPLPKGSHEALSRSSSYYQSLSPYGIQTLPLWVMQTPPHSLFYQGRSSS</sequence>
<feature type="domain" description="Aminotransferase-like plant mobile" evidence="2">
    <location>
        <begin position="9"/>
        <end position="155"/>
    </location>
</feature>
<evidence type="ECO:0000256" key="1">
    <source>
        <dbReference type="SAM" id="MobiDB-lite"/>
    </source>
</evidence>
<evidence type="ECO:0000259" key="2">
    <source>
        <dbReference type="Pfam" id="PF10536"/>
    </source>
</evidence>
<evidence type="ECO:0000313" key="3">
    <source>
        <dbReference type="EMBL" id="KAG8496458.1"/>
    </source>
</evidence>
<protein>
    <recommendedName>
        <fullName evidence="2">Aminotransferase-like plant mobile domain-containing protein</fullName>
    </recommendedName>
</protein>
<dbReference type="PANTHER" id="PTHR46033">
    <property type="entry name" value="PROTEIN MAIN-LIKE 2"/>
    <property type="match status" value="1"/>
</dbReference>
<gene>
    <name evidence="3" type="ORF">CXB51_007558</name>
</gene>
<dbReference type="GO" id="GO:0010073">
    <property type="term" value="P:meristem maintenance"/>
    <property type="evidence" value="ECO:0007669"/>
    <property type="project" value="InterPro"/>
</dbReference>
<feature type="compositionally biased region" description="Polar residues" evidence="1">
    <location>
        <begin position="184"/>
        <end position="195"/>
    </location>
</feature>
<keyword evidence="4" id="KW-1185">Reference proteome</keyword>
<organism evidence="3 4">
    <name type="scientific">Gossypium anomalum</name>
    <dbReference type="NCBI Taxonomy" id="47600"/>
    <lineage>
        <taxon>Eukaryota</taxon>
        <taxon>Viridiplantae</taxon>
        <taxon>Streptophyta</taxon>
        <taxon>Embryophyta</taxon>
        <taxon>Tracheophyta</taxon>
        <taxon>Spermatophyta</taxon>
        <taxon>Magnoliopsida</taxon>
        <taxon>eudicotyledons</taxon>
        <taxon>Gunneridae</taxon>
        <taxon>Pentapetalae</taxon>
        <taxon>rosids</taxon>
        <taxon>malvids</taxon>
        <taxon>Malvales</taxon>
        <taxon>Malvaceae</taxon>
        <taxon>Malvoideae</taxon>
        <taxon>Gossypium</taxon>
    </lineage>
</organism>
<evidence type="ECO:0000313" key="4">
    <source>
        <dbReference type="Proteomes" id="UP000701853"/>
    </source>
</evidence>
<name>A0A8J5YU71_9ROSI</name>
<dbReference type="InterPro" id="IPR019557">
    <property type="entry name" value="AminoTfrase-like_pln_mobile"/>
</dbReference>
<feature type="compositionally biased region" description="Basic and acidic residues" evidence="1">
    <location>
        <begin position="165"/>
        <end position="182"/>
    </location>
</feature>
<dbReference type="OrthoDB" id="1428937at2759"/>
<dbReference type="Proteomes" id="UP000701853">
    <property type="component" value="Chromosome 4"/>
</dbReference>
<dbReference type="EMBL" id="JAHUZN010000004">
    <property type="protein sequence ID" value="KAG8496458.1"/>
    <property type="molecule type" value="Genomic_DNA"/>
</dbReference>
<proteinExistence type="predicted"/>
<comment type="caution">
    <text evidence="3">The sequence shown here is derived from an EMBL/GenBank/DDBJ whole genome shotgun (WGS) entry which is preliminary data.</text>
</comment>
<feature type="compositionally biased region" description="Pro residues" evidence="1">
    <location>
        <begin position="197"/>
        <end position="206"/>
    </location>
</feature>
<reference evidence="3 4" key="1">
    <citation type="journal article" date="2021" name="bioRxiv">
        <title>The Gossypium anomalum genome as a resource for cotton improvement and evolutionary analysis of hybrid incompatibility.</title>
        <authorList>
            <person name="Grover C.E."/>
            <person name="Yuan D."/>
            <person name="Arick M.A."/>
            <person name="Miller E.R."/>
            <person name="Hu G."/>
            <person name="Peterson D.G."/>
            <person name="Wendel J.F."/>
            <person name="Udall J.A."/>
        </authorList>
    </citation>
    <scope>NUCLEOTIDE SEQUENCE [LARGE SCALE GENOMIC DNA]</scope>
    <source>
        <strain evidence="3">JFW-Udall</strain>
        <tissue evidence="3">Leaf</tissue>
    </source>
</reference>
<dbReference type="InterPro" id="IPR044824">
    <property type="entry name" value="MAIN-like"/>
</dbReference>
<dbReference type="PANTHER" id="PTHR46033:SF8">
    <property type="entry name" value="PROTEIN MAINTENANCE OF MERISTEMS-LIKE"/>
    <property type="match status" value="1"/>
</dbReference>
<feature type="region of interest" description="Disordered" evidence="1">
    <location>
        <begin position="165"/>
        <end position="209"/>
    </location>
</feature>